<dbReference type="GO" id="GO:0003824">
    <property type="term" value="F:catalytic activity"/>
    <property type="evidence" value="ECO:0007669"/>
    <property type="project" value="InterPro"/>
</dbReference>
<organism evidence="2 3">
    <name type="scientific">Taishania pollutisoli</name>
    <dbReference type="NCBI Taxonomy" id="2766479"/>
    <lineage>
        <taxon>Bacteria</taxon>
        <taxon>Pseudomonadati</taxon>
        <taxon>Bacteroidota</taxon>
        <taxon>Flavobacteriia</taxon>
        <taxon>Flavobacteriales</taxon>
        <taxon>Crocinitomicaceae</taxon>
        <taxon>Taishania</taxon>
    </lineage>
</organism>
<feature type="domain" description="Metalloenzyme" evidence="1">
    <location>
        <begin position="174"/>
        <end position="308"/>
    </location>
</feature>
<dbReference type="InterPro" id="IPR006124">
    <property type="entry name" value="Metalloenzyme"/>
</dbReference>
<name>A0A8J6PMD6_9FLAO</name>
<sequence length="325" mass="37122">MKNYYWKIVIILILPLLVSWETGGFVRNETDELPPVEYKAKHHIILVIDGPRWSETWGDSTHHLIPNQASVLKQEGTFFTNFRNNGVTLTNAGHTALCTGVYQRISNLGKQLPKHPNIFQYYLKQYKQDKRKAWILTSKGKLEMLANTKNREWWNTYMPSTYCGIKGSGMGYPNDRDMFPTFKALILEHKPTLTIINLLDIDAWAHQGNWERYIAGIKELDGFALDLWKTVQNDPVMKDKTAIYITNDHGRHLDGKKNGFESHGCRCDGCTHISLLALGPDFEKGKEVHSEYGLIDIPATIAHMLKIDMPTAKGKPINELISARK</sequence>
<dbReference type="EMBL" id="JACVEL010000001">
    <property type="protein sequence ID" value="MBC9810878.1"/>
    <property type="molecule type" value="Genomic_DNA"/>
</dbReference>
<gene>
    <name evidence="2" type="ORF">H9Y05_00170</name>
</gene>
<evidence type="ECO:0000313" key="2">
    <source>
        <dbReference type="EMBL" id="MBC9810878.1"/>
    </source>
</evidence>
<protein>
    <submittedName>
        <fullName evidence="2">Sulfatase</fullName>
    </submittedName>
</protein>
<evidence type="ECO:0000259" key="1">
    <source>
        <dbReference type="Pfam" id="PF01676"/>
    </source>
</evidence>
<dbReference type="AlphaFoldDB" id="A0A8J6PMD6"/>
<dbReference type="Pfam" id="PF01676">
    <property type="entry name" value="Metalloenzyme"/>
    <property type="match status" value="1"/>
</dbReference>
<comment type="caution">
    <text evidence="2">The sequence shown here is derived from an EMBL/GenBank/DDBJ whole genome shotgun (WGS) entry which is preliminary data.</text>
</comment>
<proteinExistence type="predicted"/>
<dbReference type="GO" id="GO:0046872">
    <property type="term" value="F:metal ion binding"/>
    <property type="evidence" value="ECO:0007669"/>
    <property type="project" value="InterPro"/>
</dbReference>
<keyword evidence="3" id="KW-1185">Reference proteome</keyword>
<dbReference type="Gene3D" id="3.40.720.10">
    <property type="entry name" value="Alkaline Phosphatase, subunit A"/>
    <property type="match status" value="1"/>
</dbReference>
<dbReference type="InterPro" id="IPR017850">
    <property type="entry name" value="Alkaline_phosphatase_core_sf"/>
</dbReference>
<reference evidence="2" key="1">
    <citation type="submission" date="2020-09" db="EMBL/GenBank/DDBJ databases">
        <title>Taishania pollutisoli gen. nov., sp. nov., Isolated from Tetrabromobisphenol A-Contaminated Soil.</title>
        <authorList>
            <person name="Chen Q."/>
        </authorList>
    </citation>
    <scope>NUCLEOTIDE SEQUENCE</scope>
    <source>
        <strain evidence="2">CZZ-1</strain>
    </source>
</reference>
<dbReference type="Proteomes" id="UP000652681">
    <property type="component" value="Unassembled WGS sequence"/>
</dbReference>
<accession>A0A8J6PMD6</accession>
<evidence type="ECO:0000313" key="3">
    <source>
        <dbReference type="Proteomes" id="UP000652681"/>
    </source>
</evidence>
<dbReference type="SUPFAM" id="SSF53649">
    <property type="entry name" value="Alkaline phosphatase-like"/>
    <property type="match status" value="1"/>
</dbReference>
<dbReference type="RefSeq" id="WP_216713169.1">
    <property type="nucleotide sequence ID" value="NZ_JACVEL010000001.1"/>
</dbReference>